<dbReference type="InterPro" id="IPR016130">
    <property type="entry name" value="Tyr_Pase_AS"/>
</dbReference>
<dbReference type="EMBL" id="AP022620">
    <property type="protein sequence ID" value="BBZ78920.1"/>
    <property type="molecule type" value="Genomic_DNA"/>
</dbReference>
<evidence type="ECO:0000259" key="2">
    <source>
        <dbReference type="PROSITE" id="PS50056"/>
    </source>
</evidence>
<dbReference type="InterPro" id="IPR029021">
    <property type="entry name" value="Prot-tyrosine_phosphatase-like"/>
</dbReference>
<organism evidence="3 4">
    <name type="scientific">Mycolicibacterium anyangense</name>
    <dbReference type="NCBI Taxonomy" id="1431246"/>
    <lineage>
        <taxon>Bacteria</taxon>
        <taxon>Bacillati</taxon>
        <taxon>Actinomycetota</taxon>
        <taxon>Actinomycetes</taxon>
        <taxon>Mycobacteriales</taxon>
        <taxon>Mycobacteriaceae</taxon>
        <taxon>Mycolicibacterium</taxon>
    </lineage>
</organism>
<dbReference type="Gene3D" id="3.90.190.10">
    <property type="entry name" value="Protein tyrosine phosphatase superfamily"/>
    <property type="match status" value="1"/>
</dbReference>
<feature type="domain" description="Tyrosine specific protein phosphatases" evidence="2">
    <location>
        <begin position="130"/>
        <end position="204"/>
    </location>
</feature>
<evidence type="ECO:0000313" key="4">
    <source>
        <dbReference type="Proteomes" id="UP000467249"/>
    </source>
</evidence>
<name>A0A6N4WA57_9MYCO</name>
<keyword evidence="4" id="KW-1185">Reference proteome</keyword>
<evidence type="ECO:0000256" key="1">
    <source>
        <dbReference type="ARBA" id="ARBA00009580"/>
    </source>
</evidence>
<dbReference type="PANTHER" id="PTHR31126">
    <property type="entry name" value="TYROSINE-PROTEIN PHOSPHATASE"/>
    <property type="match status" value="1"/>
</dbReference>
<dbReference type="InterPro" id="IPR000387">
    <property type="entry name" value="Tyr_Pase_dom"/>
</dbReference>
<sequence>MSAAQLSGAWNFRDVAENTGIRPGLFFRSSEISRLDDAGRDALRSLGITDVADLRSPVEVERRGPGAVPQDVTVHLLPFPDLSHAPTTAPHETAWEKIMGEATPDDDVIAAGEKWMNDEYARFATLAGARRAVHRIATLLADNRPVLVHCFAGKDRTGFSIAVVLEAIGVPRDAIVTDFLRSNDAVGRLRDRIMESVRSREGMTPEVAAFAESRLPDGVLGVKEEYLATARHVIDEEYGGLPGYLEAAEVSADDLARLRSALLG</sequence>
<proteinExistence type="inferred from homology"/>
<gene>
    <name evidence="3" type="primary">ptbB</name>
    <name evidence="3" type="ORF">MANY_42570</name>
</gene>
<dbReference type="Pfam" id="PF13350">
    <property type="entry name" value="Y_phosphatase3"/>
    <property type="match status" value="1"/>
</dbReference>
<dbReference type="PROSITE" id="PS50056">
    <property type="entry name" value="TYR_PHOSPHATASE_2"/>
    <property type="match status" value="1"/>
</dbReference>
<protein>
    <submittedName>
        <fullName evidence="3">Phosphotyrosine protein phosphatase</fullName>
    </submittedName>
</protein>
<dbReference type="InterPro" id="IPR026893">
    <property type="entry name" value="Tyr/Ser_Pase_IphP-type"/>
</dbReference>
<dbReference type="PROSITE" id="PS00383">
    <property type="entry name" value="TYR_PHOSPHATASE_1"/>
    <property type="match status" value="1"/>
</dbReference>
<dbReference type="SUPFAM" id="SSF52799">
    <property type="entry name" value="(Phosphotyrosine protein) phosphatases II"/>
    <property type="match status" value="1"/>
</dbReference>
<comment type="similarity">
    <text evidence="1">Belongs to the protein-tyrosine phosphatase family.</text>
</comment>
<reference evidence="3 4" key="1">
    <citation type="journal article" date="2019" name="Emerg. Microbes Infect.">
        <title>Comprehensive subspecies identification of 175 nontuberculous mycobacteria species based on 7547 genomic profiles.</title>
        <authorList>
            <person name="Matsumoto Y."/>
            <person name="Kinjo T."/>
            <person name="Motooka D."/>
            <person name="Nabeya D."/>
            <person name="Jung N."/>
            <person name="Uechi K."/>
            <person name="Horii T."/>
            <person name="Iida T."/>
            <person name="Fujita J."/>
            <person name="Nakamura S."/>
        </authorList>
    </citation>
    <scope>NUCLEOTIDE SEQUENCE [LARGE SCALE GENOMIC DNA]</scope>
    <source>
        <strain evidence="3 4">JCM 30275</strain>
    </source>
</reference>
<accession>A0A6N4WA57</accession>
<dbReference type="Proteomes" id="UP000467249">
    <property type="component" value="Chromosome"/>
</dbReference>
<evidence type="ECO:0000313" key="3">
    <source>
        <dbReference type="EMBL" id="BBZ78920.1"/>
    </source>
</evidence>
<dbReference type="PANTHER" id="PTHR31126:SF1">
    <property type="entry name" value="TYROSINE SPECIFIC PROTEIN PHOSPHATASES DOMAIN-CONTAINING PROTEIN"/>
    <property type="match status" value="1"/>
</dbReference>
<dbReference type="RefSeq" id="WP_163805990.1">
    <property type="nucleotide sequence ID" value="NZ_AP022620.1"/>
</dbReference>
<dbReference type="AlphaFoldDB" id="A0A6N4WA57"/>
<dbReference type="KEGG" id="many:MANY_42570"/>
<dbReference type="GO" id="GO:0004721">
    <property type="term" value="F:phosphoprotein phosphatase activity"/>
    <property type="evidence" value="ECO:0007669"/>
    <property type="project" value="InterPro"/>
</dbReference>